<evidence type="ECO:0000313" key="3">
    <source>
        <dbReference type="EMBL" id="CAB4856222.1"/>
    </source>
</evidence>
<dbReference type="EMBL" id="CAFBLE010000001">
    <property type="protein sequence ID" value="CAB4856222.1"/>
    <property type="molecule type" value="Genomic_DNA"/>
</dbReference>
<dbReference type="AlphaFoldDB" id="A0A6J6SUX8"/>
<reference evidence="2" key="1">
    <citation type="submission" date="2020-05" db="EMBL/GenBank/DDBJ databases">
        <authorList>
            <person name="Chiriac C."/>
            <person name="Salcher M."/>
            <person name="Ghai R."/>
            <person name="Kavagutti S V."/>
        </authorList>
    </citation>
    <scope>NUCLEOTIDE SEQUENCE</scope>
</reference>
<gene>
    <name evidence="2" type="ORF">UFOPK2822_00003</name>
    <name evidence="3" type="ORF">UFOPK3346_00170</name>
</gene>
<protein>
    <submittedName>
        <fullName evidence="2">Unannotated protein</fullName>
    </submittedName>
</protein>
<accession>A0A6J6SUX8</accession>
<organism evidence="2">
    <name type="scientific">freshwater metagenome</name>
    <dbReference type="NCBI Taxonomy" id="449393"/>
    <lineage>
        <taxon>unclassified sequences</taxon>
        <taxon>metagenomes</taxon>
        <taxon>ecological metagenomes</taxon>
    </lineage>
</organism>
<evidence type="ECO:0000256" key="1">
    <source>
        <dbReference type="SAM" id="MobiDB-lite"/>
    </source>
</evidence>
<name>A0A6J6SUX8_9ZZZZ</name>
<sequence length="407" mass="43533">MVDVLVSGHGYSGNMRKGLVAIVVSILAMTGFTSAEAAPKSSVVTAAFKTLLNTTADSIDSLDEKYEADVSVLDDALIAATKAADATLALELQAATSLYSPQIASANQRLEAAKTLFLNNSDLKIQQSLFSWQNADRVYPYFTCPDSTLPAGAGWMEIAKRSCSNVNNKPRPGDISTKTTSKNTVGGEDWQPGEIAKITLTSVENKDILFAISNGWLVPVNQSVFDSSRLAIGSETSNVADLVQKNGKARTAAQTKRDNAVTAATAVRADALENLDEAYESAKAQLEAQQTAANLALLAAKRASKDPSNFDVAFATAYKFEYNRQMVGEIADAAWTGDWTFRTIDSIIKVNKLAVTGDAIGNKYSLAAAKSFNSMVGNAFTNEPDFRAALKVLTGTYKKTTKVTLKF</sequence>
<evidence type="ECO:0000313" key="2">
    <source>
        <dbReference type="EMBL" id="CAB4738574.1"/>
    </source>
</evidence>
<proteinExistence type="predicted"/>
<dbReference type="EMBL" id="CAEZZC010000001">
    <property type="protein sequence ID" value="CAB4738574.1"/>
    <property type="molecule type" value="Genomic_DNA"/>
</dbReference>
<feature type="region of interest" description="Disordered" evidence="1">
    <location>
        <begin position="166"/>
        <end position="188"/>
    </location>
</feature>